<accession>A0ABU6Q8I4</accession>
<dbReference type="SFLD" id="SFLDG01019">
    <property type="entry name" value="Terpene_Cyclase_Like_1_C_Termi"/>
    <property type="match status" value="1"/>
</dbReference>
<evidence type="ECO:0000259" key="2">
    <source>
        <dbReference type="Pfam" id="PF03936"/>
    </source>
</evidence>
<evidence type="ECO:0000256" key="1">
    <source>
        <dbReference type="ARBA" id="ARBA00022723"/>
    </source>
</evidence>
<dbReference type="PANTHER" id="PTHR31225">
    <property type="entry name" value="OS04G0344100 PROTEIN-RELATED"/>
    <property type="match status" value="1"/>
</dbReference>
<comment type="caution">
    <text evidence="3">The sequence shown here is derived from an EMBL/GenBank/DDBJ whole genome shotgun (WGS) entry which is preliminary data.</text>
</comment>
<keyword evidence="4" id="KW-1185">Reference proteome</keyword>
<evidence type="ECO:0000313" key="3">
    <source>
        <dbReference type="EMBL" id="MED6108160.1"/>
    </source>
</evidence>
<dbReference type="Proteomes" id="UP001341840">
    <property type="component" value="Unassembled WGS sequence"/>
</dbReference>
<dbReference type="Gene3D" id="1.10.600.10">
    <property type="entry name" value="Farnesyl Diphosphate Synthase"/>
    <property type="match status" value="1"/>
</dbReference>
<dbReference type="SFLD" id="SFLDS00005">
    <property type="entry name" value="Isoprenoid_Synthase_Type_I"/>
    <property type="match status" value="1"/>
</dbReference>
<feature type="domain" description="Terpene synthase metal-binding" evidence="2">
    <location>
        <begin position="32"/>
        <end position="271"/>
    </location>
</feature>
<keyword evidence="1" id="KW-0479">Metal-binding</keyword>
<dbReference type="InterPro" id="IPR008949">
    <property type="entry name" value="Isoprenoid_synthase_dom_sf"/>
</dbReference>
<dbReference type="SUPFAM" id="SSF48576">
    <property type="entry name" value="Terpenoid synthases"/>
    <property type="match status" value="1"/>
</dbReference>
<name>A0ABU6Q8I4_9FABA</name>
<sequence>MNPSLLDFAILDFNILQSIHQEDLKHGSRWWKEQDLGVKLNFARDRVVENFLWTLEMNSQEDIGYFRRTLTKVNCWITTLDDVYDVYGTLEELELFAEALVRWDPNTNDTLPEYMQLCFLSLYNLINDLAFDFQKMYGFYIGPYLKKVWVDLCKHYLIEAKWVHDGYKPRFEMYLENAWRTIGMTVILVHTYFSIPHSFKREELPCIQEYCDIIRLACTISRLSNDLGSYQRENENGDTLKLIQCYMNETGASEEDAKAHIKSMLSLTWKKLNKEACNSSLPQIFIDMAMNLARMTMCMYNGGDGHTIQDSHMKTRETALVRKWEEFSRPRTLRMSSSRISVLGRGRNTSASTRIFNVALISKERRGVDLQGHSDAQVR</sequence>
<dbReference type="InterPro" id="IPR034741">
    <property type="entry name" value="Terpene_cyclase-like_1_C"/>
</dbReference>
<dbReference type="InterPro" id="IPR050148">
    <property type="entry name" value="Terpene_synthase-like"/>
</dbReference>
<dbReference type="Pfam" id="PF03936">
    <property type="entry name" value="Terpene_synth_C"/>
    <property type="match status" value="1"/>
</dbReference>
<dbReference type="EMBL" id="JASCZI010000068">
    <property type="protein sequence ID" value="MED6108160.1"/>
    <property type="molecule type" value="Genomic_DNA"/>
</dbReference>
<evidence type="ECO:0000313" key="4">
    <source>
        <dbReference type="Proteomes" id="UP001341840"/>
    </source>
</evidence>
<protein>
    <recommendedName>
        <fullName evidence="2">Terpene synthase metal-binding domain-containing protein</fullName>
    </recommendedName>
</protein>
<dbReference type="PANTHER" id="PTHR31225:SF244">
    <property type="entry name" value="1,8-CINEOLE SYNTHASE 1, CHLOROPLASTIC-RELATED"/>
    <property type="match status" value="1"/>
</dbReference>
<reference evidence="3 4" key="1">
    <citation type="journal article" date="2023" name="Plants (Basel)">
        <title>Bridging the Gap: Combining Genomics and Transcriptomics Approaches to Understand Stylosanthes scabra, an Orphan Legume from the Brazilian Caatinga.</title>
        <authorList>
            <person name="Ferreira-Neto J.R.C."/>
            <person name="da Silva M.D."/>
            <person name="Binneck E."/>
            <person name="de Melo N.F."/>
            <person name="da Silva R.H."/>
            <person name="de Melo A.L.T.M."/>
            <person name="Pandolfi V."/>
            <person name="Bustamante F.O."/>
            <person name="Brasileiro-Vidal A.C."/>
            <person name="Benko-Iseppon A.M."/>
        </authorList>
    </citation>
    <scope>NUCLEOTIDE SEQUENCE [LARGE SCALE GENOMIC DNA]</scope>
    <source>
        <tissue evidence="3">Leaves</tissue>
    </source>
</reference>
<dbReference type="InterPro" id="IPR005630">
    <property type="entry name" value="Terpene_synthase_metal-bd"/>
</dbReference>
<proteinExistence type="predicted"/>
<organism evidence="3 4">
    <name type="scientific">Stylosanthes scabra</name>
    <dbReference type="NCBI Taxonomy" id="79078"/>
    <lineage>
        <taxon>Eukaryota</taxon>
        <taxon>Viridiplantae</taxon>
        <taxon>Streptophyta</taxon>
        <taxon>Embryophyta</taxon>
        <taxon>Tracheophyta</taxon>
        <taxon>Spermatophyta</taxon>
        <taxon>Magnoliopsida</taxon>
        <taxon>eudicotyledons</taxon>
        <taxon>Gunneridae</taxon>
        <taxon>Pentapetalae</taxon>
        <taxon>rosids</taxon>
        <taxon>fabids</taxon>
        <taxon>Fabales</taxon>
        <taxon>Fabaceae</taxon>
        <taxon>Papilionoideae</taxon>
        <taxon>50 kb inversion clade</taxon>
        <taxon>dalbergioids sensu lato</taxon>
        <taxon>Dalbergieae</taxon>
        <taxon>Pterocarpus clade</taxon>
        <taxon>Stylosanthes</taxon>
    </lineage>
</organism>
<gene>
    <name evidence="3" type="ORF">PIB30_020933</name>
</gene>